<dbReference type="SUPFAM" id="SSF88946">
    <property type="entry name" value="Sigma2 domain of RNA polymerase sigma factors"/>
    <property type="match status" value="1"/>
</dbReference>
<dbReference type="EMBL" id="LWQS01000037">
    <property type="protein sequence ID" value="OAN47488.1"/>
    <property type="molecule type" value="Genomic_DNA"/>
</dbReference>
<dbReference type="SUPFAM" id="SSF88659">
    <property type="entry name" value="Sigma3 and sigma4 domains of RNA polymerase sigma factors"/>
    <property type="match status" value="1"/>
</dbReference>
<dbReference type="Pfam" id="PF08281">
    <property type="entry name" value="Sigma70_r4_2"/>
    <property type="match status" value="1"/>
</dbReference>
<dbReference type="InterPro" id="IPR013325">
    <property type="entry name" value="RNA_pol_sigma_r2"/>
</dbReference>
<keyword evidence="5" id="KW-0804">Transcription</keyword>
<dbReference type="PANTHER" id="PTHR43133">
    <property type="entry name" value="RNA POLYMERASE ECF-TYPE SIGMA FACTO"/>
    <property type="match status" value="1"/>
</dbReference>
<feature type="domain" description="RNA polymerase sigma factor 70 region 4 type 2" evidence="8">
    <location>
        <begin position="128"/>
        <end position="179"/>
    </location>
</feature>
<keyword evidence="2" id="KW-0805">Transcription regulation</keyword>
<evidence type="ECO:0000259" key="8">
    <source>
        <dbReference type="Pfam" id="PF08281"/>
    </source>
</evidence>
<evidence type="ECO:0000256" key="5">
    <source>
        <dbReference type="ARBA" id="ARBA00023163"/>
    </source>
</evidence>
<keyword evidence="10" id="KW-1185">Reference proteome</keyword>
<proteinExistence type="inferred from homology"/>
<comment type="caution">
    <text evidence="9">The sequence shown here is derived from an EMBL/GenBank/DDBJ whole genome shotgun (WGS) entry which is preliminary data.</text>
</comment>
<dbReference type="InterPro" id="IPR036388">
    <property type="entry name" value="WH-like_DNA-bd_sf"/>
</dbReference>
<dbReference type="InterPro" id="IPR007627">
    <property type="entry name" value="RNA_pol_sigma70_r2"/>
</dbReference>
<comment type="similarity">
    <text evidence="1">Belongs to the sigma-70 factor family. ECF subfamily.</text>
</comment>
<evidence type="ECO:0000256" key="6">
    <source>
        <dbReference type="SAM" id="MobiDB-lite"/>
    </source>
</evidence>
<feature type="region of interest" description="Disordered" evidence="6">
    <location>
        <begin position="92"/>
        <end position="115"/>
    </location>
</feature>
<dbReference type="NCBIfam" id="TIGR02937">
    <property type="entry name" value="sigma70-ECF"/>
    <property type="match status" value="1"/>
</dbReference>
<evidence type="ECO:0000256" key="1">
    <source>
        <dbReference type="ARBA" id="ARBA00010641"/>
    </source>
</evidence>
<gene>
    <name evidence="9" type="ORF">A6A03_10485</name>
</gene>
<dbReference type="InterPro" id="IPR039425">
    <property type="entry name" value="RNA_pol_sigma-70-like"/>
</dbReference>
<dbReference type="RefSeq" id="WP_066783858.1">
    <property type="nucleotide sequence ID" value="NZ_LWQS01000037.1"/>
</dbReference>
<reference evidence="9 10" key="1">
    <citation type="submission" date="2016-04" db="EMBL/GenBank/DDBJ databases">
        <title>Chloroflexus islandicus sp. nov., a thermophilic filamentous anoxygenic phototrophic bacterium from geyser Strokkur (Iceland).</title>
        <authorList>
            <person name="Gaisin V.A."/>
            <person name="Kalashnikov A.M."/>
            <person name="Sukhacheva M.V."/>
            <person name="Grouzdev D.S."/>
            <person name="Ivanov T.M."/>
            <person name="Kuznetsov B."/>
            <person name="Gorlenko V.M."/>
        </authorList>
    </citation>
    <scope>NUCLEOTIDE SEQUENCE [LARGE SCALE GENOMIC DNA]</scope>
    <source>
        <strain evidence="10">isl-2</strain>
    </source>
</reference>
<organism evidence="9 10">
    <name type="scientific">Chloroflexus islandicus</name>
    <dbReference type="NCBI Taxonomy" id="1707952"/>
    <lineage>
        <taxon>Bacteria</taxon>
        <taxon>Bacillati</taxon>
        <taxon>Chloroflexota</taxon>
        <taxon>Chloroflexia</taxon>
        <taxon>Chloroflexales</taxon>
        <taxon>Chloroflexineae</taxon>
        <taxon>Chloroflexaceae</taxon>
        <taxon>Chloroflexus</taxon>
    </lineage>
</organism>
<dbReference type="Proteomes" id="UP000078287">
    <property type="component" value="Unassembled WGS sequence"/>
</dbReference>
<dbReference type="GO" id="GO:0006352">
    <property type="term" value="P:DNA-templated transcription initiation"/>
    <property type="evidence" value="ECO:0007669"/>
    <property type="project" value="InterPro"/>
</dbReference>
<dbReference type="GO" id="GO:0016987">
    <property type="term" value="F:sigma factor activity"/>
    <property type="evidence" value="ECO:0007669"/>
    <property type="project" value="UniProtKB-KW"/>
</dbReference>
<dbReference type="Pfam" id="PF04542">
    <property type="entry name" value="Sigma70_r2"/>
    <property type="match status" value="1"/>
</dbReference>
<dbReference type="AlphaFoldDB" id="A0A178MHB1"/>
<name>A0A178MHB1_9CHLR</name>
<dbReference type="InterPro" id="IPR014284">
    <property type="entry name" value="RNA_pol_sigma-70_dom"/>
</dbReference>
<protein>
    <submittedName>
        <fullName evidence="9">RNA polymerase subunit sigma-24</fullName>
    </submittedName>
</protein>
<evidence type="ECO:0000313" key="10">
    <source>
        <dbReference type="Proteomes" id="UP000078287"/>
    </source>
</evidence>
<dbReference type="InterPro" id="IPR013324">
    <property type="entry name" value="RNA_pol_sigma_r3/r4-like"/>
</dbReference>
<keyword evidence="4" id="KW-0238">DNA-binding</keyword>
<dbReference type="PANTHER" id="PTHR43133:SF8">
    <property type="entry name" value="RNA POLYMERASE SIGMA FACTOR HI_1459-RELATED"/>
    <property type="match status" value="1"/>
</dbReference>
<dbReference type="Gene3D" id="1.10.10.10">
    <property type="entry name" value="Winged helix-like DNA-binding domain superfamily/Winged helix DNA-binding domain"/>
    <property type="match status" value="1"/>
</dbReference>
<keyword evidence="3" id="KW-0731">Sigma factor</keyword>
<dbReference type="GO" id="GO:0003677">
    <property type="term" value="F:DNA binding"/>
    <property type="evidence" value="ECO:0007669"/>
    <property type="project" value="UniProtKB-KW"/>
</dbReference>
<sequence>MANEEQRLISAAQAGDLEAFNQIVRLYETRVYNLCYRMLGDADAAADATQDAFIAAFRNVRNFRGGVFKAWLLRIATNACYDVLRTRKRRPAVSLDSADNEDDNTRTEAPDPGESLDDMVVRQELSAAIQQGLAELPEDQRIVIILSDIQGLAYEEIAQITGVQLGTVKSRLSRARAKLRDILRAGELLPAKFRLDDESDKSK</sequence>
<dbReference type="STRING" id="1707952.A6A03_10485"/>
<evidence type="ECO:0000256" key="2">
    <source>
        <dbReference type="ARBA" id="ARBA00023015"/>
    </source>
</evidence>
<dbReference type="CDD" id="cd06171">
    <property type="entry name" value="Sigma70_r4"/>
    <property type="match status" value="1"/>
</dbReference>
<dbReference type="OrthoDB" id="9784984at2"/>
<dbReference type="InterPro" id="IPR013249">
    <property type="entry name" value="RNA_pol_sigma70_r4_t2"/>
</dbReference>
<evidence type="ECO:0000256" key="4">
    <source>
        <dbReference type="ARBA" id="ARBA00023125"/>
    </source>
</evidence>
<feature type="domain" description="RNA polymerase sigma-70 region 2" evidence="7">
    <location>
        <begin position="24"/>
        <end position="90"/>
    </location>
</feature>
<dbReference type="Gene3D" id="1.10.1740.10">
    <property type="match status" value="1"/>
</dbReference>
<evidence type="ECO:0000256" key="3">
    <source>
        <dbReference type="ARBA" id="ARBA00023082"/>
    </source>
</evidence>
<evidence type="ECO:0000313" key="9">
    <source>
        <dbReference type="EMBL" id="OAN47488.1"/>
    </source>
</evidence>
<accession>A0A178MHB1</accession>
<evidence type="ECO:0000259" key="7">
    <source>
        <dbReference type="Pfam" id="PF04542"/>
    </source>
</evidence>